<proteinExistence type="inferred from homology"/>
<dbReference type="RefSeq" id="WP_092344652.1">
    <property type="nucleotide sequence ID" value="NZ_FNQN01000002.1"/>
</dbReference>
<dbReference type="GO" id="GO:0016787">
    <property type="term" value="F:hydrolase activity"/>
    <property type="evidence" value="ECO:0007669"/>
    <property type="project" value="UniProtKB-KW"/>
</dbReference>
<keyword evidence="4 9" id="KW-0255">Endonuclease</keyword>
<comment type="similarity">
    <text evidence="9">Belongs to the RNase Y family.</text>
</comment>
<dbReference type="EMBL" id="FNQN01000002">
    <property type="protein sequence ID" value="SDZ89417.1"/>
    <property type="molecule type" value="Genomic_DNA"/>
</dbReference>
<dbReference type="SUPFAM" id="SSF109604">
    <property type="entry name" value="HD-domain/PDEase-like"/>
    <property type="match status" value="1"/>
</dbReference>
<evidence type="ECO:0000256" key="9">
    <source>
        <dbReference type="HAMAP-Rule" id="MF_00335"/>
    </source>
</evidence>
<dbReference type="CDD" id="cd00077">
    <property type="entry name" value="HDc"/>
    <property type="match status" value="1"/>
</dbReference>
<evidence type="ECO:0000256" key="11">
    <source>
        <dbReference type="SAM" id="MobiDB-lite"/>
    </source>
</evidence>
<dbReference type="EC" id="3.1.-.-" evidence="9 10"/>
<evidence type="ECO:0000256" key="6">
    <source>
        <dbReference type="ARBA" id="ARBA00022884"/>
    </source>
</evidence>
<evidence type="ECO:0000256" key="3">
    <source>
        <dbReference type="ARBA" id="ARBA00022722"/>
    </source>
</evidence>
<keyword evidence="5 9" id="KW-0378">Hydrolase</keyword>
<dbReference type="Proteomes" id="UP000199409">
    <property type="component" value="Unassembled WGS sequence"/>
</dbReference>
<dbReference type="CDD" id="cd22431">
    <property type="entry name" value="KH-I_RNaseY"/>
    <property type="match status" value="1"/>
</dbReference>
<gene>
    <name evidence="9" type="primary">rny</name>
    <name evidence="13" type="ORF">SAMN05660420_00627</name>
</gene>
<dbReference type="InterPro" id="IPR006674">
    <property type="entry name" value="HD_domain"/>
</dbReference>
<evidence type="ECO:0000256" key="10">
    <source>
        <dbReference type="NCBIfam" id="TIGR03319"/>
    </source>
</evidence>
<dbReference type="InterPro" id="IPR022711">
    <property type="entry name" value="RNase_Y_N"/>
</dbReference>
<dbReference type="PROSITE" id="PS50084">
    <property type="entry name" value="KH_TYPE_1"/>
    <property type="match status" value="1"/>
</dbReference>
<keyword evidence="1 9" id="KW-1003">Cell membrane</keyword>
<evidence type="ECO:0000256" key="1">
    <source>
        <dbReference type="ARBA" id="ARBA00022475"/>
    </source>
</evidence>
<dbReference type="SMART" id="SM00322">
    <property type="entry name" value="KH"/>
    <property type="match status" value="1"/>
</dbReference>
<dbReference type="AlphaFoldDB" id="A0A1H3WQF7"/>
<dbReference type="InterPro" id="IPR003607">
    <property type="entry name" value="HD/PDEase_dom"/>
</dbReference>
<dbReference type="InterPro" id="IPR017705">
    <property type="entry name" value="Ribonuclease_Y"/>
</dbReference>
<reference evidence="13 14" key="1">
    <citation type="submission" date="2016-10" db="EMBL/GenBank/DDBJ databases">
        <authorList>
            <person name="de Groot N.N."/>
        </authorList>
    </citation>
    <scope>NUCLEOTIDE SEQUENCE [LARGE SCALE GENOMIC DNA]</scope>
    <source>
        <strain evidence="13 14">DSM 7343</strain>
    </source>
</reference>
<keyword evidence="8 9" id="KW-0472">Membrane</keyword>
<keyword evidence="6 9" id="KW-0694">RNA-binding</keyword>
<comment type="subcellular location">
    <subcellularLocation>
        <location evidence="9">Cell membrane</location>
        <topology evidence="9">Single-pass membrane protein</topology>
    </subcellularLocation>
</comment>
<accession>A0A1H3WQF7</accession>
<feature type="transmembrane region" description="Helical" evidence="9">
    <location>
        <begin position="6"/>
        <end position="25"/>
    </location>
</feature>
<keyword evidence="14" id="KW-1185">Reference proteome</keyword>
<dbReference type="PANTHER" id="PTHR12826">
    <property type="entry name" value="RIBONUCLEASE Y"/>
    <property type="match status" value="1"/>
</dbReference>
<dbReference type="NCBIfam" id="TIGR03319">
    <property type="entry name" value="RNase_Y"/>
    <property type="match status" value="1"/>
</dbReference>
<dbReference type="OrthoDB" id="9803205at2"/>
<dbReference type="Pfam" id="PF01966">
    <property type="entry name" value="HD"/>
    <property type="match status" value="1"/>
</dbReference>
<dbReference type="NCBIfam" id="TIGR00277">
    <property type="entry name" value="HDIG"/>
    <property type="match status" value="1"/>
</dbReference>
<evidence type="ECO:0000256" key="5">
    <source>
        <dbReference type="ARBA" id="ARBA00022801"/>
    </source>
</evidence>
<dbReference type="FunFam" id="1.10.3210.10:FF:000022">
    <property type="entry name" value="Ribonuclease Y"/>
    <property type="match status" value="1"/>
</dbReference>
<dbReference type="SMART" id="SM00471">
    <property type="entry name" value="HDc"/>
    <property type="match status" value="1"/>
</dbReference>
<dbReference type="Gene3D" id="1.10.3210.10">
    <property type="entry name" value="Hypothetical protein af1432"/>
    <property type="match status" value="1"/>
</dbReference>
<dbReference type="GO" id="GO:0006402">
    <property type="term" value="P:mRNA catabolic process"/>
    <property type="evidence" value="ECO:0007669"/>
    <property type="project" value="UniProtKB-UniRule"/>
</dbReference>
<dbReference type="InterPro" id="IPR006675">
    <property type="entry name" value="HDIG_dom"/>
</dbReference>
<evidence type="ECO:0000256" key="2">
    <source>
        <dbReference type="ARBA" id="ARBA00022692"/>
    </source>
</evidence>
<comment type="function">
    <text evidence="9">Endoribonuclease that initiates mRNA decay.</text>
</comment>
<dbReference type="Pfam" id="PF00013">
    <property type="entry name" value="KH_1"/>
    <property type="match status" value="1"/>
</dbReference>
<evidence type="ECO:0000259" key="12">
    <source>
        <dbReference type="PROSITE" id="PS51831"/>
    </source>
</evidence>
<dbReference type="GO" id="GO:0003723">
    <property type="term" value="F:RNA binding"/>
    <property type="evidence" value="ECO:0007669"/>
    <property type="project" value="UniProtKB-UniRule"/>
</dbReference>
<protein>
    <recommendedName>
        <fullName evidence="9 10">Ribonuclease Y</fullName>
        <shortName evidence="9">RNase Y</shortName>
        <ecNumber evidence="9 10">3.1.-.-</ecNumber>
    </recommendedName>
</protein>
<dbReference type="Pfam" id="PF12072">
    <property type="entry name" value="RNase_Y_N"/>
    <property type="match status" value="1"/>
</dbReference>
<evidence type="ECO:0000313" key="13">
    <source>
        <dbReference type="EMBL" id="SDZ89417.1"/>
    </source>
</evidence>
<feature type="domain" description="HD" evidence="12">
    <location>
        <begin position="337"/>
        <end position="430"/>
    </location>
</feature>
<sequence length="521" mass="58324">MQTEILTIIFVFAALALGVFLGMVLRRKLSESAVNNAQVEAEKLVSDAKKEVDTLRKEASIQAKDVILQAKTDWEQEARQLRREIQSQENRLQQKEENLDRKQDHIEKKGEDLNQRENQYRKLSEQLQKKSSEIEQIYTEQRKKLEDISGMSGEQAKQKLMDSMLSEARHDAAKGIKKIEDEAREVADKKAQKIMALAIQRYAGDFVAEKTVSVVPLPSDEMKGRIIGREGRNIRAIEAATGIDLIIDDTPEAVVISGFNPVRREVARISLERLIADGRIHPARIEELVEKAQEEVDEEIRQAGEQATFDVGVHGIHPEIIKLLGMLKYRTSYGQNVLVHSIEVAFLCGMMAAELGVNVKQAKRAGLLHDIGKAVSHEMEGSHAVNGGDLARKYGESPKIVHAISAHHEDEKPETVLAILTQASDALSGARPGARRETLETYVKRLRELEQIGTSFEGVTGCFAIQAGREIRVMVSSDQVSDDYSHVLAKDIANKIEQEMTYPGQIRVNVIRETRAVEYAK</sequence>
<dbReference type="InterPro" id="IPR004088">
    <property type="entry name" value="KH_dom_type_1"/>
</dbReference>
<keyword evidence="7 9" id="KW-1133">Transmembrane helix</keyword>
<keyword evidence="2 9" id="KW-0812">Transmembrane</keyword>
<dbReference type="PANTHER" id="PTHR12826:SF15">
    <property type="entry name" value="RIBONUCLEASE Y"/>
    <property type="match status" value="1"/>
</dbReference>
<dbReference type="PROSITE" id="PS51831">
    <property type="entry name" value="HD"/>
    <property type="match status" value="1"/>
</dbReference>
<feature type="region of interest" description="Disordered" evidence="11">
    <location>
        <begin position="88"/>
        <end position="117"/>
    </location>
</feature>
<evidence type="ECO:0000313" key="14">
    <source>
        <dbReference type="Proteomes" id="UP000199409"/>
    </source>
</evidence>
<dbReference type="STRING" id="37625.SAMN05660420_00627"/>
<evidence type="ECO:0000256" key="8">
    <source>
        <dbReference type="ARBA" id="ARBA00023136"/>
    </source>
</evidence>
<organism evidence="13 14">
    <name type="scientific">Desulfuromusa kysingii</name>
    <dbReference type="NCBI Taxonomy" id="37625"/>
    <lineage>
        <taxon>Bacteria</taxon>
        <taxon>Pseudomonadati</taxon>
        <taxon>Thermodesulfobacteriota</taxon>
        <taxon>Desulfuromonadia</taxon>
        <taxon>Desulfuromonadales</taxon>
        <taxon>Geopsychrobacteraceae</taxon>
        <taxon>Desulfuromusa</taxon>
    </lineage>
</organism>
<dbReference type="GO" id="GO:0005886">
    <property type="term" value="C:plasma membrane"/>
    <property type="evidence" value="ECO:0007669"/>
    <property type="project" value="UniProtKB-SubCell"/>
</dbReference>
<evidence type="ECO:0000256" key="7">
    <source>
        <dbReference type="ARBA" id="ARBA00022989"/>
    </source>
</evidence>
<dbReference type="InterPro" id="IPR004087">
    <property type="entry name" value="KH_dom"/>
</dbReference>
<dbReference type="GO" id="GO:0004521">
    <property type="term" value="F:RNA endonuclease activity"/>
    <property type="evidence" value="ECO:0007669"/>
    <property type="project" value="UniProtKB-UniRule"/>
</dbReference>
<evidence type="ECO:0000256" key="4">
    <source>
        <dbReference type="ARBA" id="ARBA00022759"/>
    </source>
</evidence>
<dbReference type="Gene3D" id="3.30.1370.10">
    <property type="entry name" value="K Homology domain, type 1"/>
    <property type="match status" value="1"/>
</dbReference>
<dbReference type="SUPFAM" id="SSF54791">
    <property type="entry name" value="Eukaryotic type KH-domain (KH-domain type I)"/>
    <property type="match status" value="1"/>
</dbReference>
<keyword evidence="3 9" id="KW-0540">Nuclease</keyword>
<dbReference type="HAMAP" id="MF_00335">
    <property type="entry name" value="RNase_Y"/>
    <property type="match status" value="1"/>
</dbReference>
<name>A0A1H3WQF7_9BACT</name>
<dbReference type="InterPro" id="IPR036612">
    <property type="entry name" value="KH_dom_type_1_sf"/>
</dbReference>